<dbReference type="RefSeq" id="WP_377772430.1">
    <property type="nucleotide sequence ID" value="NZ_JBHUHO010000030.1"/>
</dbReference>
<proteinExistence type="predicted"/>
<sequence>MKKQFIIEVDVVEGTVDYQNPDELSYFEVLGAMEFVKLMISNRYDDEVAE</sequence>
<comment type="caution">
    <text evidence="1">The sequence shown here is derived from an EMBL/GenBank/DDBJ whole genome shotgun (WGS) entry which is preliminary data.</text>
</comment>
<evidence type="ECO:0000313" key="1">
    <source>
        <dbReference type="EMBL" id="MFD2116351.1"/>
    </source>
</evidence>
<evidence type="ECO:0000313" key="2">
    <source>
        <dbReference type="Proteomes" id="UP001597362"/>
    </source>
</evidence>
<name>A0ABW4YKZ8_9BACL</name>
<protein>
    <submittedName>
        <fullName evidence="1">Uncharacterized protein</fullName>
    </submittedName>
</protein>
<accession>A0ABW4YKZ8</accession>
<dbReference type="EMBL" id="JBHUHO010000030">
    <property type="protein sequence ID" value="MFD2116351.1"/>
    <property type="molecule type" value="Genomic_DNA"/>
</dbReference>
<gene>
    <name evidence="1" type="ORF">ACFSJH_11525</name>
</gene>
<dbReference type="Proteomes" id="UP001597362">
    <property type="component" value="Unassembled WGS sequence"/>
</dbReference>
<reference evidence="2" key="1">
    <citation type="journal article" date="2019" name="Int. J. Syst. Evol. Microbiol.">
        <title>The Global Catalogue of Microorganisms (GCM) 10K type strain sequencing project: providing services to taxonomists for standard genome sequencing and annotation.</title>
        <authorList>
            <consortium name="The Broad Institute Genomics Platform"/>
            <consortium name="The Broad Institute Genome Sequencing Center for Infectious Disease"/>
            <person name="Wu L."/>
            <person name="Ma J."/>
        </authorList>
    </citation>
    <scope>NUCLEOTIDE SEQUENCE [LARGE SCALE GENOMIC DNA]</scope>
    <source>
        <strain evidence="2">GH52</strain>
    </source>
</reference>
<keyword evidence="2" id="KW-1185">Reference proteome</keyword>
<organism evidence="1 2">
    <name type="scientific">Paenibacillus yanchengensis</name>
    <dbReference type="NCBI Taxonomy" id="2035833"/>
    <lineage>
        <taxon>Bacteria</taxon>
        <taxon>Bacillati</taxon>
        <taxon>Bacillota</taxon>
        <taxon>Bacilli</taxon>
        <taxon>Bacillales</taxon>
        <taxon>Paenibacillaceae</taxon>
        <taxon>Paenibacillus</taxon>
    </lineage>
</organism>